<evidence type="ECO:0000313" key="3">
    <source>
        <dbReference type="Proteomes" id="UP000306758"/>
    </source>
</evidence>
<comment type="caution">
    <text evidence="2">The sequence shown here is derived from an EMBL/GenBank/DDBJ whole genome shotgun (WGS) entry which is preliminary data.</text>
</comment>
<evidence type="ECO:0000313" key="2">
    <source>
        <dbReference type="EMBL" id="THA11293.1"/>
    </source>
</evidence>
<dbReference type="InterPro" id="IPR018330">
    <property type="entry name" value="RecT_fam"/>
</dbReference>
<dbReference type="RefSeq" id="WP_136122777.1">
    <property type="nucleotide sequence ID" value="NZ_QXNI01000002.1"/>
</dbReference>
<evidence type="ECO:0008006" key="4">
    <source>
        <dbReference type="Google" id="ProtNLM"/>
    </source>
</evidence>
<dbReference type="GO" id="GO:0003677">
    <property type="term" value="F:DNA binding"/>
    <property type="evidence" value="ECO:0007669"/>
    <property type="project" value="InterPro"/>
</dbReference>
<feature type="compositionally biased region" description="Basic and acidic residues" evidence="1">
    <location>
        <begin position="242"/>
        <end position="258"/>
    </location>
</feature>
<dbReference type="GO" id="GO:0006259">
    <property type="term" value="P:DNA metabolic process"/>
    <property type="evidence" value="ECO:0007669"/>
    <property type="project" value="InterPro"/>
</dbReference>
<organism evidence="2 3">
    <name type="scientific">Rodentibacter pneumotropicus</name>
    <dbReference type="NCBI Taxonomy" id="758"/>
    <lineage>
        <taxon>Bacteria</taxon>
        <taxon>Pseudomonadati</taxon>
        <taxon>Pseudomonadota</taxon>
        <taxon>Gammaproteobacteria</taxon>
        <taxon>Pasteurellales</taxon>
        <taxon>Pasteurellaceae</taxon>
        <taxon>Rodentibacter</taxon>
    </lineage>
</organism>
<protein>
    <recommendedName>
        <fullName evidence="4">Recombinase RecT</fullName>
    </recommendedName>
</protein>
<dbReference type="NCBIfam" id="TIGR00616">
    <property type="entry name" value="rect"/>
    <property type="match status" value="1"/>
</dbReference>
<dbReference type="Proteomes" id="UP000306758">
    <property type="component" value="Unassembled WGS sequence"/>
</dbReference>
<dbReference type="EMBL" id="QXNI01000002">
    <property type="protein sequence ID" value="THA11293.1"/>
    <property type="molecule type" value="Genomic_DNA"/>
</dbReference>
<reference evidence="2 3" key="1">
    <citation type="journal article" date="2019" name="Vet. Microbiol.">
        <title>Development of multi locus sequence typing (MLST) of Rodentibacter pneumotropicus.</title>
        <authorList>
            <person name="Adhikary S."/>
            <person name="Bisgaard M."/>
            <person name="Boot R."/>
            <person name="Benga L."/>
            <person name="Nicklas W."/>
            <person name="Christensen H."/>
        </authorList>
    </citation>
    <scope>NUCLEOTIDE SEQUENCE [LARGE SCALE GENOMIC DNA]</scope>
    <source>
        <strain evidence="2 3">Ac84</strain>
    </source>
</reference>
<gene>
    <name evidence="2" type="ORF">D3M78_00315</name>
</gene>
<evidence type="ECO:0000256" key="1">
    <source>
        <dbReference type="SAM" id="MobiDB-lite"/>
    </source>
</evidence>
<sequence>MTDNNTENKETKLTPIEQRKVAIKHYIGSAGIQSRIKSLLSDPNKKEKFAATLLNVALDDSLVYCTPESIVKSGLQAAELDLPLNKNMGLAYIVKYKKDAEFQIGYKGWQLLAKRAGINLRATPIFDCDQFEMVSDGFDTVVKHIPDVDNQKDYQPAWVEGHLRGVLVSTKENNEISHRFVSFGKILQIAGVSPSKKNGSYSPYTLWNLEMYIGKAIKYVLSKMPMEERQEQIARAVEMENESDKSRIDEIGSQDGKKEEDNIITVVDEDTFEQCKQNIINGETTLQELCDSGAYEFSKEQYDELEKLENQRGE</sequence>
<name>A0A4S2Q3X5_9PAST</name>
<dbReference type="Pfam" id="PF03837">
    <property type="entry name" value="RecT"/>
    <property type="match status" value="1"/>
</dbReference>
<feature type="region of interest" description="Disordered" evidence="1">
    <location>
        <begin position="237"/>
        <end position="258"/>
    </location>
</feature>
<accession>A0A4S2Q3X5</accession>
<dbReference type="InterPro" id="IPR004590">
    <property type="entry name" value="ssDNA_annealing_RecT"/>
</dbReference>
<dbReference type="AlphaFoldDB" id="A0A4S2Q3X5"/>
<proteinExistence type="predicted"/>